<dbReference type="InterPro" id="IPR036179">
    <property type="entry name" value="Ig-like_dom_sf"/>
</dbReference>
<dbReference type="InterPro" id="IPR000483">
    <property type="entry name" value="Cys-rich_flank_reg_C"/>
</dbReference>
<dbReference type="SUPFAM" id="SSF52058">
    <property type="entry name" value="L domain-like"/>
    <property type="match status" value="1"/>
</dbReference>
<organism evidence="11 12">
    <name type="scientific">Periophthalmus magnuspinnatus</name>
    <dbReference type="NCBI Taxonomy" id="409849"/>
    <lineage>
        <taxon>Eukaryota</taxon>
        <taxon>Metazoa</taxon>
        <taxon>Chordata</taxon>
        <taxon>Craniata</taxon>
        <taxon>Vertebrata</taxon>
        <taxon>Euteleostomi</taxon>
        <taxon>Actinopterygii</taxon>
        <taxon>Neopterygii</taxon>
        <taxon>Teleostei</taxon>
        <taxon>Neoteleostei</taxon>
        <taxon>Acanthomorphata</taxon>
        <taxon>Gobiaria</taxon>
        <taxon>Gobiiformes</taxon>
        <taxon>Gobioidei</taxon>
        <taxon>Gobiidae</taxon>
        <taxon>Oxudercinae</taxon>
        <taxon>Periophthalmus</taxon>
    </lineage>
</organism>
<feature type="domain" description="Ig-like" evidence="10">
    <location>
        <begin position="2133"/>
        <end position="2208"/>
    </location>
</feature>
<dbReference type="PROSITE" id="PS51450">
    <property type="entry name" value="LRR"/>
    <property type="match status" value="1"/>
</dbReference>
<dbReference type="PANTHER" id="PTHR45842:SF25">
    <property type="entry name" value="CARBOXYPEPTIDASE N SUBUNIT 2-LIKE"/>
    <property type="match status" value="1"/>
</dbReference>
<dbReference type="SUPFAM" id="SSF48726">
    <property type="entry name" value="Immunoglobulin"/>
    <property type="match status" value="11"/>
</dbReference>
<dbReference type="Proteomes" id="UP000261520">
    <property type="component" value="Unplaced"/>
</dbReference>
<keyword evidence="9" id="KW-0472">Membrane</keyword>
<feature type="domain" description="Ig-like" evidence="10">
    <location>
        <begin position="1816"/>
        <end position="1914"/>
    </location>
</feature>
<feature type="domain" description="Ig-like" evidence="10">
    <location>
        <begin position="1720"/>
        <end position="1813"/>
    </location>
</feature>
<proteinExistence type="predicted"/>
<dbReference type="InterPro" id="IPR050467">
    <property type="entry name" value="LRFN"/>
</dbReference>
<keyword evidence="1" id="KW-0433">Leucine-rich repeat</keyword>
<feature type="domain" description="Ig-like" evidence="10">
    <location>
        <begin position="2218"/>
        <end position="2308"/>
    </location>
</feature>
<protein>
    <recommendedName>
        <fullName evidence="10">Ig-like domain-containing protein</fullName>
    </recommendedName>
</protein>
<keyword evidence="3" id="KW-0677">Repeat</keyword>
<evidence type="ECO:0000259" key="10">
    <source>
        <dbReference type="PROSITE" id="PS50835"/>
    </source>
</evidence>
<dbReference type="SMART" id="SM00408">
    <property type="entry name" value="IGc2"/>
    <property type="match status" value="11"/>
</dbReference>
<feature type="transmembrane region" description="Helical" evidence="9">
    <location>
        <begin position="21"/>
        <end position="44"/>
    </location>
</feature>
<dbReference type="InterPro" id="IPR013098">
    <property type="entry name" value="Ig_I-set"/>
</dbReference>
<evidence type="ECO:0000313" key="12">
    <source>
        <dbReference type="Proteomes" id="UP000261520"/>
    </source>
</evidence>
<dbReference type="InterPro" id="IPR013151">
    <property type="entry name" value="Immunoglobulin_dom"/>
</dbReference>
<dbReference type="CDD" id="cd00096">
    <property type="entry name" value="Ig"/>
    <property type="match status" value="4"/>
</dbReference>
<evidence type="ECO:0000256" key="9">
    <source>
        <dbReference type="SAM" id="Phobius"/>
    </source>
</evidence>
<dbReference type="Gene3D" id="2.60.40.10">
    <property type="entry name" value="Immunoglobulins"/>
    <property type="match status" value="11"/>
</dbReference>
<dbReference type="InterPro" id="IPR003598">
    <property type="entry name" value="Ig_sub2"/>
</dbReference>
<reference evidence="11" key="2">
    <citation type="submission" date="2025-09" db="UniProtKB">
        <authorList>
            <consortium name="Ensembl"/>
        </authorList>
    </citation>
    <scope>IDENTIFICATION</scope>
</reference>
<feature type="region of interest" description="Disordered" evidence="8">
    <location>
        <begin position="777"/>
        <end position="807"/>
    </location>
</feature>
<reference evidence="11" key="1">
    <citation type="submission" date="2025-08" db="UniProtKB">
        <authorList>
            <consortium name="Ensembl"/>
        </authorList>
    </citation>
    <scope>IDENTIFICATION</scope>
</reference>
<feature type="domain" description="Ig-like" evidence="10">
    <location>
        <begin position="576"/>
        <end position="669"/>
    </location>
</feature>
<feature type="compositionally biased region" description="Polar residues" evidence="8">
    <location>
        <begin position="1037"/>
        <end position="1063"/>
    </location>
</feature>
<feature type="compositionally biased region" description="Basic and acidic residues" evidence="8">
    <location>
        <begin position="788"/>
        <end position="798"/>
    </location>
</feature>
<dbReference type="Pfam" id="PF00047">
    <property type="entry name" value="ig"/>
    <property type="match status" value="1"/>
</dbReference>
<feature type="region of interest" description="Disordered" evidence="8">
    <location>
        <begin position="1179"/>
        <end position="1411"/>
    </location>
</feature>
<feature type="domain" description="Ig-like" evidence="10">
    <location>
        <begin position="477"/>
        <end position="571"/>
    </location>
</feature>
<dbReference type="PROSITE" id="PS50835">
    <property type="entry name" value="IG_LIKE"/>
    <property type="match status" value="11"/>
</dbReference>
<feature type="domain" description="Ig-like" evidence="10">
    <location>
        <begin position="1514"/>
        <end position="1611"/>
    </location>
</feature>
<dbReference type="Pfam" id="PF13927">
    <property type="entry name" value="Ig_3"/>
    <property type="match status" value="6"/>
</dbReference>
<dbReference type="InterPro" id="IPR007110">
    <property type="entry name" value="Ig-like_dom"/>
</dbReference>
<evidence type="ECO:0000256" key="6">
    <source>
        <dbReference type="ARBA" id="ARBA00023319"/>
    </source>
</evidence>
<dbReference type="Ensembl" id="ENSPMGT00000012062.1">
    <property type="protein sequence ID" value="ENSPMGP00000011306.1"/>
    <property type="gene ID" value="ENSPMGG00000009367.1"/>
</dbReference>
<name>A0A3B4A490_9GOBI</name>
<keyword evidence="2" id="KW-0732">Signal</keyword>
<feature type="compositionally biased region" description="Acidic residues" evidence="8">
    <location>
        <begin position="704"/>
        <end position="717"/>
    </location>
</feature>
<keyword evidence="9" id="KW-0812">Transmembrane</keyword>
<dbReference type="InterPro" id="IPR000372">
    <property type="entry name" value="LRRNT"/>
</dbReference>
<feature type="domain" description="Ig-like" evidence="10">
    <location>
        <begin position="1616"/>
        <end position="1708"/>
    </location>
</feature>
<dbReference type="FunFam" id="3.80.10.10:FF:000082">
    <property type="entry name" value="Leucine-rich repeat-containing 24"/>
    <property type="match status" value="1"/>
</dbReference>
<dbReference type="SMART" id="SM00082">
    <property type="entry name" value="LRRCT"/>
    <property type="match status" value="1"/>
</dbReference>
<dbReference type="PANTHER" id="PTHR45842">
    <property type="entry name" value="SYNAPTIC ADHESION-LIKE MOLECULE SALM"/>
    <property type="match status" value="1"/>
</dbReference>
<dbReference type="STRING" id="409849.ENSPMGP00000011306"/>
<dbReference type="InterPro" id="IPR003599">
    <property type="entry name" value="Ig_sub"/>
</dbReference>
<evidence type="ECO:0000313" key="11">
    <source>
        <dbReference type="Ensembl" id="ENSPMGP00000011306.1"/>
    </source>
</evidence>
<dbReference type="Pfam" id="PF07679">
    <property type="entry name" value="I-set"/>
    <property type="match status" value="4"/>
</dbReference>
<evidence type="ECO:0000256" key="7">
    <source>
        <dbReference type="ARBA" id="ARBA00047078"/>
    </source>
</evidence>
<keyword evidence="12" id="KW-1185">Reference proteome</keyword>
<feature type="region of interest" description="Disordered" evidence="8">
    <location>
        <begin position="672"/>
        <end position="759"/>
    </location>
</feature>
<dbReference type="SMART" id="SM00369">
    <property type="entry name" value="LRR_TYP"/>
    <property type="match status" value="5"/>
</dbReference>
<evidence type="ECO:0000256" key="4">
    <source>
        <dbReference type="ARBA" id="ARBA00023157"/>
    </source>
</evidence>
<feature type="domain" description="Ig-like" evidence="10">
    <location>
        <begin position="1411"/>
        <end position="1508"/>
    </location>
</feature>
<keyword evidence="6" id="KW-0393">Immunoglobulin domain</keyword>
<evidence type="ECO:0000256" key="1">
    <source>
        <dbReference type="ARBA" id="ARBA00022614"/>
    </source>
</evidence>
<accession>A0A3B4A490</accession>
<evidence type="ECO:0000256" key="5">
    <source>
        <dbReference type="ARBA" id="ARBA00023180"/>
    </source>
</evidence>
<dbReference type="InterPro" id="IPR032675">
    <property type="entry name" value="LRR_dom_sf"/>
</dbReference>
<evidence type="ECO:0000256" key="8">
    <source>
        <dbReference type="SAM" id="MobiDB-lite"/>
    </source>
</evidence>
<dbReference type="Pfam" id="PF13855">
    <property type="entry name" value="LRR_8"/>
    <property type="match status" value="2"/>
</dbReference>
<feature type="compositionally biased region" description="Low complexity" evidence="8">
    <location>
        <begin position="1319"/>
        <end position="1330"/>
    </location>
</feature>
<dbReference type="InterPro" id="IPR001611">
    <property type="entry name" value="Leu-rich_rpt"/>
</dbReference>
<keyword evidence="4" id="KW-1015">Disulfide bond</keyword>
<keyword evidence="9" id="KW-1133">Transmembrane helix</keyword>
<dbReference type="InterPro" id="IPR013106">
    <property type="entry name" value="Ig_V-set"/>
</dbReference>
<keyword evidence="5" id="KW-0325">Glycoprotein</keyword>
<feature type="compositionally biased region" description="Low complexity" evidence="8">
    <location>
        <begin position="1180"/>
        <end position="1308"/>
    </location>
</feature>
<dbReference type="SMART" id="SM00013">
    <property type="entry name" value="LRRNT"/>
    <property type="match status" value="1"/>
</dbReference>
<feature type="region of interest" description="Disordered" evidence="8">
    <location>
        <begin position="1033"/>
        <end position="1074"/>
    </location>
</feature>
<dbReference type="InterPro" id="IPR013783">
    <property type="entry name" value="Ig-like_fold"/>
</dbReference>
<sequence length="2413" mass="259750">VITTKPDSCRQLPKDRYTSHVLRMSGSALLLPLLLLSLLSIALVRSCPRSCNCYQASEVHCTFRSLQTVPSGLPPHTRRINLGFNSIHLLQNSSLSGLKNLELLMLHSNHLQRIPPGVFSDMKNLQILKLSYNKLEELWSEHTFSGLSSLTRLYLDHNQLRWIHPRALLLLPRLRLLKLQGNRLLQLHPQALCTLSVLETYCYSTLRHLDLSNNSLSTVAKELLETAPLLETLVLHANPWSCDCGMNWLLDWTVSNPGVMKCPGSPQCPVCASPLSLQHQGLLDQPNLPCSAPLISSPGRNTPLDPSDIPEILPRQSFRESLGTLSLSLADQQGFNVDVTCNVSQTYTSPDISSALASFQSFPLSLALSFSLECYAERQNYEKLWRIMAYYSESAARLERGLMLSKAPTLAYRYRQAPETEGEYHTGVKASMAASPHWLLQPAVSIQLNRAKSNRKAVHLVLSTRVSAHSDLATSRPWVLISTNRTVKGLSALAGSTVELPCPILSSGGHKVEWIFPDGSKIIPSSSSSNSRWKVLSSGLTLQKLELSDAGLYYCKASNGKDTDILPLQLVVIELPASATRESVELSGVIGQPITISCNASGSPPPFTSWLLPNGNLLRHSSALSGGVTMEANGSLSLPKPSLRNAGHYRCIVVNQYGSDSLSTQLELKPLQTPPLKTTFPRRPQSAAGRSTKIRAPLLRSDEGSGDGAEEEEEEEESVVRNRRPFLNNQRRRGPGRTGLVNERRNRLGGRHRVAPNRQRIDPKKWADLLAKIREKAITASDNQPAESTEKSESKVNEEVESSSGDDTRMFEETVYPAKSQTNMETDGSSRINEATTKFKETTSQEPHEIATTHGQWITTTTPATSTTTPTTSMSIQDAMTTTKSLMTTSEIVPKVAERQERPTNLRPSSPWNNRRRIGLHRRMFNRTRGRPLTRPLPNSINQNVTPDSLGRLKILFTTTTSYIRASEHPSSTLSTMHTVTPATPSSSSHFGTTRAQVSLRTSGFQMTSSKHANRPAGKHDMDTERNLYGLLPPPNSAVSSTASPSTKITTSSPQGVQSGLARSSTSTSTANSGDALLPVSLISQVTTNSVEATTANLIPSTAAANNIHTDIYVNPIFTMTTDTPSTITATKTTTAAPTTVSTSASTPVATSTYPAARSSTTTTISTTTYTPAINSITRSTSASTTASIPTTTSTTTSTPTPTSTTTSTPTTTSTTTSTPTTTSTTTSTPTTTSTTTSTPTPTSTTTSTPTTTSTTTSTPATTTTSTPATTTTTTTASTTSTTTTTTTTTPTTTSTTPATTTTTTTSTFTKKALHNARSTTTSTTTTTTTAAAKFSSKNIKSPTTTAHSTSGTRDRPMVYGVDPRQRLIPGTPQQSRPPTDWRKPGSANSIPDSQSSRTHLPPPASLPISPRVSPVQVKLYPHIRSVSYPAEGTAWLHCEAEGEPKPAITWTKVSTGAVMSVSSRAQRLEVLPNGTLVIQSLQLQDRGTYICSAHSYMGRDRLLATLDVWTRPPRMQLPSYRELTTHQGGDLSMDCRAEGVPSPLLSWVLPDRSVLSTSRSSNSPSSNAPRFSLDTNGTLHLSAALPTDRGMYRCVASNSAGAASASVRIHVSSLPPVIQQPKEEAFTLSPGMPLYAHCSARGAPNPSLRWKIPSGIYVRPSQYLHGNLFVLPNGTLHIVSMGSKDTGTYECTASNAVGMEKRVVRVQLGGNVAAGNQIAQIVSTSPSLSTVQVGERMDLHCQVTGHPPPNVIWRTPSRKLVDVHFSFDGHMRMHPNGTLSVGGVTERDGGDYLCIARNKVGDDYRLVRVTVAPKPAHIQIISYCQHKAFLSKKEKVDCLASGHPEPSVRWSLPDGTIVSSTFQGADKAVRTRRLTVFNNGTLLVAAVGKGEEGEYTCYAENQAGRDTMKVKVKIMPSSSPPTFEDDSAYSVVKVQLGTTAKLPCAPTGDPAPSVTWFSPMNRVIPWTSRSGFYTERVVVSGGTLELRIAQKQDTGNYTCQASNAAGTRSKVVRLEVEVPSAIRNSVPGNHVLNGHVRGVTTQLGRSVVSVGVSGTGNVGFRAENSAINRNNIGVNSNKLASRPGAVLNVETNHNEVVASKPSNDANRRDIDISSSVANTGLRNSVAGNVSLSQGVVLTVKQQVIKGQSVFLHCPAGGSWTPRLTWLLPGNTALGAPHYGSRLTVHRNGTLELRGVSGADQGRFVCVVRGDRGETRLQQVVSTKTAALVSIINGETLHLPCSAPHSPAHSQGPVSWSLPNGQRLSSSERQGLYSVQTDGTLTVQQASVFDRGTYTCRFSAPSGVVEVTVPVIVIAYPPRITTGPAPVTYTRPGVAVELPCLAIATPRATITWEMPDMSKLTALGQARIYGNRYLSPQGSLVIQSPSSRDTGFYRCTAKNVIGADTKATYLHVI</sequence>
<feature type="domain" description="Ig-like" evidence="10">
    <location>
        <begin position="2318"/>
        <end position="2411"/>
    </location>
</feature>
<feature type="compositionally biased region" description="Polar residues" evidence="8">
    <location>
        <begin position="1387"/>
        <end position="1399"/>
    </location>
</feature>
<feature type="domain" description="Ig-like" evidence="10">
    <location>
        <begin position="1922"/>
        <end position="2016"/>
    </location>
</feature>
<dbReference type="Gene3D" id="3.80.10.10">
    <property type="entry name" value="Ribonuclease Inhibitor"/>
    <property type="match status" value="2"/>
</dbReference>
<dbReference type="FunFam" id="2.60.40.10:FF:000032">
    <property type="entry name" value="palladin isoform X1"/>
    <property type="match status" value="3"/>
</dbReference>
<dbReference type="InterPro" id="IPR003591">
    <property type="entry name" value="Leu-rich_rpt_typical-subtyp"/>
</dbReference>
<feature type="region of interest" description="Disordered" evidence="8">
    <location>
        <begin position="968"/>
        <end position="992"/>
    </location>
</feature>
<evidence type="ECO:0000256" key="2">
    <source>
        <dbReference type="ARBA" id="ARBA00022729"/>
    </source>
</evidence>
<comment type="subunit">
    <text evidence="7">Exists in a dynamic equilibrium between monomeric (low affinity) and dimeric (high affinity) structures. Binds SH2B2. Interacts with SQSTM1 and KIDINS220. Interacts with PTPRS. Interacts with MAPK8IP3/JIP3.</text>
</comment>
<evidence type="ECO:0000256" key="3">
    <source>
        <dbReference type="ARBA" id="ARBA00022737"/>
    </source>
</evidence>
<feature type="compositionally biased region" description="Polar residues" evidence="8">
    <location>
        <begin position="1336"/>
        <end position="1352"/>
    </location>
</feature>
<dbReference type="FunFam" id="2.60.40.10:FF:001377">
    <property type="entry name" value="Matrix remodeling associated 5"/>
    <property type="match status" value="1"/>
</dbReference>
<dbReference type="SMART" id="SM00406">
    <property type="entry name" value="IGv"/>
    <property type="match status" value="5"/>
</dbReference>
<dbReference type="SMART" id="SM00409">
    <property type="entry name" value="IG"/>
    <property type="match status" value="11"/>
</dbReference>